<dbReference type="PANTHER" id="PTHR42188:SF1">
    <property type="entry name" value="23S RRNA-SPECIFIC ENDONUCLEASE VAPC20"/>
    <property type="match status" value="1"/>
</dbReference>
<comment type="caution">
    <text evidence="2">The sequence shown here is derived from an EMBL/GenBank/DDBJ whole genome shotgun (WGS) entry which is preliminary data.</text>
</comment>
<dbReference type="SUPFAM" id="SSF88723">
    <property type="entry name" value="PIN domain-like"/>
    <property type="match status" value="1"/>
</dbReference>
<dbReference type="InterPro" id="IPR002716">
    <property type="entry name" value="PIN_dom"/>
</dbReference>
<dbReference type="PANTHER" id="PTHR42188">
    <property type="entry name" value="23S RRNA-SPECIFIC ENDONUCLEASE VAPC20"/>
    <property type="match status" value="1"/>
</dbReference>
<proteinExistence type="predicted"/>
<dbReference type="Proteomes" id="UP000178851">
    <property type="component" value="Unassembled WGS sequence"/>
</dbReference>
<name>A0A1F7Y8S1_9BACT</name>
<dbReference type="InterPro" id="IPR029060">
    <property type="entry name" value="PIN-like_dom_sf"/>
</dbReference>
<feature type="domain" description="PIN" evidence="1">
    <location>
        <begin position="7"/>
        <end position="136"/>
    </location>
</feature>
<dbReference type="GO" id="GO:0004521">
    <property type="term" value="F:RNA endonuclease activity"/>
    <property type="evidence" value="ECO:0007669"/>
    <property type="project" value="InterPro"/>
</dbReference>
<dbReference type="GO" id="GO:0016075">
    <property type="term" value="P:rRNA catabolic process"/>
    <property type="evidence" value="ECO:0007669"/>
    <property type="project" value="TreeGrafter"/>
</dbReference>
<gene>
    <name evidence="2" type="ORF">A2627_02130</name>
</gene>
<evidence type="ECO:0000313" key="3">
    <source>
        <dbReference type="Proteomes" id="UP000178851"/>
    </source>
</evidence>
<evidence type="ECO:0000313" key="2">
    <source>
        <dbReference type="EMBL" id="OGM23727.1"/>
    </source>
</evidence>
<dbReference type="EMBL" id="MGGI01000038">
    <property type="protein sequence ID" value="OGM23727.1"/>
    <property type="molecule type" value="Genomic_DNA"/>
</dbReference>
<sequence>MTDHKKIFIDTSAWVELWFINEIHTKEIQELIKSETKLGSIFLTSDYVLDETFTRLITAKSFQNAKRFYNKIIETQNTGNLTILWTDKRLFSEAWEWFEKFSEHKLSFTDATIYTFVKNLKIDEVLTLDQGFKKVGLVVKPDII</sequence>
<dbReference type="InterPro" id="IPR039018">
    <property type="entry name" value="VapC20-like"/>
</dbReference>
<protein>
    <recommendedName>
        <fullName evidence="1">PIN domain-containing protein</fullName>
    </recommendedName>
</protein>
<dbReference type="AlphaFoldDB" id="A0A1F7Y8S1"/>
<dbReference type="Pfam" id="PF01850">
    <property type="entry name" value="PIN"/>
    <property type="match status" value="1"/>
</dbReference>
<organism evidence="2 3">
    <name type="scientific">Candidatus Woesebacteria bacterium RIFCSPHIGHO2_01_FULL_39_28</name>
    <dbReference type="NCBI Taxonomy" id="1802496"/>
    <lineage>
        <taxon>Bacteria</taxon>
        <taxon>Candidatus Woeseibacteriota</taxon>
    </lineage>
</organism>
<evidence type="ECO:0000259" key="1">
    <source>
        <dbReference type="Pfam" id="PF01850"/>
    </source>
</evidence>
<reference evidence="2 3" key="1">
    <citation type="journal article" date="2016" name="Nat. Commun.">
        <title>Thousands of microbial genomes shed light on interconnected biogeochemical processes in an aquifer system.</title>
        <authorList>
            <person name="Anantharaman K."/>
            <person name="Brown C.T."/>
            <person name="Hug L.A."/>
            <person name="Sharon I."/>
            <person name="Castelle C.J."/>
            <person name="Probst A.J."/>
            <person name="Thomas B.C."/>
            <person name="Singh A."/>
            <person name="Wilkins M.J."/>
            <person name="Karaoz U."/>
            <person name="Brodie E.L."/>
            <person name="Williams K.H."/>
            <person name="Hubbard S.S."/>
            <person name="Banfield J.F."/>
        </authorList>
    </citation>
    <scope>NUCLEOTIDE SEQUENCE [LARGE SCALE GENOMIC DNA]</scope>
</reference>
<accession>A0A1F7Y8S1</accession>
<dbReference type="Gene3D" id="3.40.50.1010">
    <property type="entry name" value="5'-nuclease"/>
    <property type="match status" value="1"/>
</dbReference>